<evidence type="ECO:0000313" key="1">
    <source>
        <dbReference type="EMBL" id="CCM75828.1"/>
    </source>
</evidence>
<protein>
    <submittedName>
        <fullName evidence="1">Uncharacterized protein</fullName>
    </submittedName>
</protein>
<dbReference type="AlphaFoldDB" id="K0PPM5"/>
<dbReference type="EMBL" id="CANI01000020">
    <property type="protein sequence ID" value="CCM75828.1"/>
    <property type="molecule type" value="Genomic_DNA"/>
</dbReference>
<comment type="caution">
    <text evidence="1">The sequence shown here is derived from an EMBL/GenBank/DDBJ whole genome shotgun (WGS) entry which is preliminary data.</text>
</comment>
<dbReference type="STRING" id="1211777.BN77_3007"/>
<reference evidence="1 2" key="1">
    <citation type="journal article" date="2013" name="Genome Announc.">
        <title>Draft Genome Sequence of Rhizobium mesoamericanum STM3625, a Nitrogen-Fixing Symbiont of Mimosa pudica Isolated in French Guiana (South America).</title>
        <authorList>
            <person name="Moulin L."/>
            <person name="Mornico D."/>
            <person name="Melkonian R."/>
            <person name="Klonowska A."/>
        </authorList>
    </citation>
    <scope>NUCLEOTIDE SEQUENCE [LARGE SCALE GENOMIC DNA]</scope>
    <source>
        <strain evidence="1 2">STM3625</strain>
    </source>
</reference>
<gene>
    <name evidence="1" type="ORF">BN77_3007</name>
</gene>
<keyword evidence="2" id="KW-1185">Reference proteome</keyword>
<organism evidence="1 2">
    <name type="scientific">Rhizobium mesoamericanum STM3625</name>
    <dbReference type="NCBI Taxonomy" id="1211777"/>
    <lineage>
        <taxon>Bacteria</taxon>
        <taxon>Pseudomonadati</taxon>
        <taxon>Pseudomonadota</taxon>
        <taxon>Alphaproteobacteria</taxon>
        <taxon>Hyphomicrobiales</taxon>
        <taxon>Rhizobiaceae</taxon>
        <taxon>Rhizobium/Agrobacterium group</taxon>
        <taxon>Rhizobium</taxon>
    </lineage>
</organism>
<accession>K0PPM5</accession>
<sequence>MAAVARCTNVEIPCGAMTARCPAPEIWTVSTSDWSPVAVYREFVERLLFGESLQFLSCESCHVLRGNRLIA</sequence>
<evidence type="ECO:0000313" key="2">
    <source>
        <dbReference type="Proteomes" id="UP000009319"/>
    </source>
</evidence>
<dbReference type="Proteomes" id="UP000009319">
    <property type="component" value="Unassembled WGS sequence"/>
</dbReference>
<dbReference type="HOGENOM" id="CLU_2737294_0_0_5"/>
<name>K0PPM5_9HYPH</name>
<proteinExistence type="predicted"/>